<organism evidence="1">
    <name type="scientific">marine metagenome</name>
    <dbReference type="NCBI Taxonomy" id="408172"/>
    <lineage>
        <taxon>unclassified sequences</taxon>
        <taxon>metagenomes</taxon>
        <taxon>ecological metagenomes</taxon>
    </lineage>
</organism>
<protein>
    <submittedName>
        <fullName evidence="1">Uncharacterized protein</fullName>
    </submittedName>
</protein>
<sequence>MKYDRFNLEEEIQNVWQTKDDLNAIAERHYDDPDGPMSADELSNVLIGLSELHETRMKKLWRVFETMVQQKNSFLTEEVTMADVLDKIVDDAGKEDENESNTRI</sequence>
<evidence type="ECO:0000313" key="1">
    <source>
        <dbReference type="EMBL" id="SVA39802.1"/>
    </source>
</evidence>
<accession>A0A381VHP0</accession>
<dbReference type="EMBL" id="UINC01008858">
    <property type="protein sequence ID" value="SVA39802.1"/>
    <property type="molecule type" value="Genomic_DNA"/>
</dbReference>
<reference evidence="1" key="1">
    <citation type="submission" date="2018-05" db="EMBL/GenBank/DDBJ databases">
        <authorList>
            <person name="Lanie J.A."/>
            <person name="Ng W.-L."/>
            <person name="Kazmierczak K.M."/>
            <person name="Andrzejewski T.M."/>
            <person name="Davidsen T.M."/>
            <person name="Wayne K.J."/>
            <person name="Tettelin H."/>
            <person name="Glass J.I."/>
            <person name="Rusch D."/>
            <person name="Podicherti R."/>
            <person name="Tsui H.-C.T."/>
            <person name="Winkler M.E."/>
        </authorList>
    </citation>
    <scope>NUCLEOTIDE SEQUENCE</scope>
</reference>
<gene>
    <name evidence="1" type="ORF">METZ01_LOCUS92656</name>
</gene>
<dbReference type="AlphaFoldDB" id="A0A381VHP0"/>
<name>A0A381VHP0_9ZZZZ</name>
<proteinExistence type="predicted"/>